<evidence type="ECO:0008006" key="3">
    <source>
        <dbReference type="Google" id="ProtNLM"/>
    </source>
</evidence>
<gene>
    <name evidence="1" type="ORF">CEK71_08485</name>
</gene>
<dbReference type="OrthoDB" id="9796523at2"/>
<sequence>MARTAKSFSRAKPSLLPQPTVLVICEDSKSGKRYLEDASVHFKVKVQVEICHCGKTDPLNIVKEAIRRQSKFDRVFCAIDRDSHETFTAALGLARDHKKIHLIISYPCFEFWLLLHFGYHRKPYNATEKQSAAALLIKDLRGKPGFENYEKGDTQSIKSDTKSLFKSLLPQLATAQHIAPKILAEAQASGELNPSTQLHELLNDFAELAKPQKIARSNQH</sequence>
<organism evidence="1 2">
    <name type="scientific">Methylovulum psychrotolerans</name>
    <dbReference type="NCBI Taxonomy" id="1704499"/>
    <lineage>
        <taxon>Bacteria</taxon>
        <taxon>Pseudomonadati</taxon>
        <taxon>Pseudomonadota</taxon>
        <taxon>Gammaproteobacteria</taxon>
        <taxon>Methylococcales</taxon>
        <taxon>Methylococcaceae</taxon>
        <taxon>Methylovulum</taxon>
    </lineage>
</organism>
<dbReference type="Proteomes" id="UP000197019">
    <property type="component" value="Chromosome"/>
</dbReference>
<dbReference type="AlphaFoldDB" id="A0A1Z4BXV6"/>
<dbReference type="Pfam" id="PF13707">
    <property type="entry name" value="RloB"/>
    <property type="match status" value="1"/>
</dbReference>
<protein>
    <recommendedName>
        <fullName evidence="3">RloB domain-containing protein</fullName>
    </recommendedName>
</protein>
<dbReference type="InterPro" id="IPR025591">
    <property type="entry name" value="RloB"/>
</dbReference>
<dbReference type="EMBL" id="CP022129">
    <property type="protein sequence ID" value="ASF46115.1"/>
    <property type="molecule type" value="Genomic_DNA"/>
</dbReference>
<accession>A0A1Z4BXV6</accession>
<evidence type="ECO:0000313" key="1">
    <source>
        <dbReference type="EMBL" id="ASF46115.1"/>
    </source>
</evidence>
<keyword evidence="2" id="KW-1185">Reference proteome</keyword>
<proteinExistence type="predicted"/>
<evidence type="ECO:0000313" key="2">
    <source>
        <dbReference type="Proteomes" id="UP000197019"/>
    </source>
</evidence>
<reference evidence="1 2" key="1">
    <citation type="submission" date="2017-06" db="EMBL/GenBank/DDBJ databases">
        <title>Genome Sequencing of the methanotroph Methylovulum psychrotolerants str. HV10-M2 isolated from a high-altitude environment.</title>
        <authorList>
            <person name="Mateos-Rivera A."/>
        </authorList>
    </citation>
    <scope>NUCLEOTIDE SEQUENCE [LARGE SCALE GENOMIC DNA]</scope>
    <source>
        <strain evidence="1 2">HV10_M2</strain>
    </source>
</reference>
<name>A0A1Z4BXV6_9GAMM</name>
<dbReference type="RefSeq" id="WP_088618989.1">
    <property type="nucleotide sequence ID" value="NZ_CP022129.1"/>
</dbReference>
<dbReference type="KEGG" id="mpsy:CEK71_08485"/>